<dbReference type="Gene3D" id="2.40.160.130">
    <property type="entry name" value="Capsule assembly protein Wzi"/>
    <property type="match status" value="1"/>
</dbReference>
<dbReference type="InterPro" id="IPR038636">
    <property type="entry name" value="Wzi_sf"/>
</dbReference>
<evidence type="ECO:0008006" key="4">
    <source>
        <dbReference type="Google" id="ProtNLM"/>
    </source>
</evidence>
<keyword evidence="1" id="KW-0732">Signal</keyword>
<protein>
    <recommendedName>
        <fullName evidence="4">Protein involved in gliding motility RemB</fullName>
    </recommendedName>
</protein>
<dbReference type="EMBL" id="FMTY01000001">
    <property type="protein sequence ID" value="SCX02322.1"/>
    <property type="molecule type" value="Genomic_DNA"/>
</dbReference>
<name>A0A1G4V780_9FLAO</name>
<feature type="signal peptide" evidence="1">
    <location>
        <begin position="1"/>
        <end position="19"/>
    </location>
</feature>
<evidence type="ECO:0000256" key="1">
    <source>
        <dbReference type="SAM" id="SignalP"/>
    </source>
</evidence>
<gene>
    <name evidence="2" type="ORF">SAMN02927925_00491</name>
</gene>
<reference evidence="2 3" key="1">
    <citation type="submission" date="2016-10" db="EMBL/GenBank/DDBJ databases">
        <authorList>
            <person name="de Groot N.N."/>
        </authorList>
    </citation>
    <scope>NUCLEOTIDE SEQUENCE [LARGE SCALE GENOMIC DNA]</scope>
    <source>
        <strain evidence="2 3">CGMCC 1.3801</strain>
    </source>
</reference>
<dbReference type="STRING" id="329186.SAMN02927925_00491"/>
<dbReference type="RefSeq" id="WP_023575533.1">
    <property type="nucleotide sequence ID" value="NZ_CBCSBQ010000003.1"/>
</dbReference>
<evidence type="ECO:0000313" key="2">
    <source>
        <dbReference type="EMBL" id="SCX02322.1"/>
    </source>
</evidence>
<evidence type="ECO:0000313" key="3">
    <source>
        <dbReference type="Proteomes" id="UP000182124"/>
    </source>
</evidence>
<organism evidence="2 3">
    <name type="scientific">Flavobacterium saliperosum</name>
    <dbReference type="NCBI Taxonomy" id="329186"/>
    <lineage>
        <taxon>Bacteria</taxon>
        <taxon>Pseudomonadati</taxon>
        <taxon>Bacteroidota</taxon>
        <taxon>Flavobacteriia</taxon>
        <taxon>Flavobacteriales</taxon>
        <taxon>Flavobacteriaceae</taxon>
        <taxon>Flavobacterium</taxon>
    </lineage>
</organism>
<dbReference type="AlphaFoldDB" id="A0A1G4V780"/>
<sequence length="713" mass="81525">MKYLVPLFFFLGFSQLALAQTNIKEQFPVFPECRTADVSQQEPCFYNQLQGFIYDNFKVPEVVTEKKYKGNVIALFEVDTTGAFKILYTDAAYPELIDETKRVFSQLPKVEPSKYAGKPTYSKYSVKIAIPLVKPSPFGAAAVVENATKNNTIDPKSESKEYETIVYKKFDNPQFKSYLNVPFTHNNYGQFDASMNQVGTNNHTASKPYSYVEVARYYDVAGEYKKNMLQKSSWFGRKIWNENTVAIQGEQYWFTMNPIFDFRLGKDFSSEVVDNTFVNTRGIQIQGGLGEQLNFSTSIFESQGRFADYYNAYAESMAPSGGNPAIIPGIGIAKEFKTDAYDFPSAEANLTYVPNKMINLQLGYGRNFIGDGYRSLLTSDAASPYPYFKINTTFWKIKYTNTYMWLKDVRDVVTVDGTYATKYMANHYLSWNASKRLNIGLFESVIWTNSNDRGFDLNFVNPIIFYRTVEFASSSRSGNATLGFSSKYKWNSKVNLYGQFLLDEFSLGDMKGGQQSWKNKFGYQVGAKYYDAFKIKNLLLQAEYNHVRPYVYSHSRSITNYAHNNQSMGHLWGANFKEFVAIGRYYKGRWFADAKLVYGIKGFDFEKSADPIANPIANSNYGGDIYREYDVERYSDTGVKVGQGNKTNIMIADLQAGYVVNPTMNLKVFGNLIYRNFDPTKEVVSETLNVNKSSTTWFSIGLRSDLFNWYYDF</sequence>
<proteinExistence type="predicted"/>
<dbReference type="eggNOG" id="COG0810">
    <property type="taxonomic scope" value="Bacteria"/>
</dbReference>
<accession>A0A1G4V780</accession>
<dbReference type="Proteomes" id="UP000182124">
    <property type="component" value="Unassembled WGS sequence"/>
</dbReference>
<feature type="chain" id="PRO_5010204945" description="Protein involved in gliding motility RemB" evidence="1">
    <location>
        <begin position="20"/>
        <end position="713"/>
    </location>
</feature>